<evidence type="ECO:0000313" key="9">
    <source>
        <dbReference type="Proteomes" id="UP000612362"/>
    </source>
</evidence>
<evidence type="ECO:0008006" key="10">
    <source>
        <dbReference type="Google" id="ProtNLM"/>
    </source>
</evidence>
<proteinExistence type="inferred from homology"/>
<comment type="cofactor">
    <cofactor evidence="1">
        <name>Zn(2+)</name>
        <dbReference type="ChEBI" id="CHEBI:29105"/>
    </cofactor>
</comment>
<evidence type="ECO:0000256" key="5">
    <source>
        <dbReference type="ARBA" id="ARBA00023002"/>
    </source>
</evidence>
<dbReference type="EMBL" id="BNJF01000002">
    <property type="protein sequence ID" value="GHO45780.1"/>
    <property type="molecule type" value="Genomic_DNA"/>
</dbReference>
<dbReference type="GO" id="GO:0046872">
    <property type="term" value="F:metal ion binding"/>
    <property type="evidence" value="ECO:0007669"/>
    <property type="project" value="UniProtKB-KW"/>
</dbReference>
<protein>
    <recommendedName>
        <fullName evidence="10">Zinc-binding alcohol dehydrogenase</fullName>
    </recommendedName>
</protein>
<sequence>MQSHHIYFTGENQVEVYEQEVRDPGPDEFLLKARKSLISTGTEGICLSRNFEPGSHWDNWVKYPFRPGYSLVGEVVAVGKNVQNVHEGERIALRYPHAQYSLVPANANIYRIPDEVSDEDAAWFHLATIVQVGIRKAEHRLGDDIAIVGLGLLGQLLTQYTRLLGARQVIAIDIAETRLGLASTHGATSTLQMGVEQAREEVLKLTQNEGVNVVYDVTGAASVFSQALQLLRPFGRLILLGDTGTPSAQQLTKDVITKGLTIVGAHDMHAELPATDTSYWNNLRQGELFFKYLQRGDMRVNDLITHRYSPLDAPEAYRMLREERAKAMGVLFDWTRLP</sequence>
<comment type="similarity">
    <text evidence="2">Belongs to the zinc-containing alcohol dehydrogenase family.</text>
</comment>
<organism evidence="8 9">
    <name type="scientific">Ktedonospora formicarum</name>
    <dbReference type="NCBI Taxonomy" id="2778364"/>
    <lineage>
        <taxon>Bacteria</taxon>
        <taxon>Bacillati</taxon>
        <taxon>Chloroflexota</taxon>
        <taxon>Ktedonobacteria</taxon>
        <taxon>Ktedonobacterales</taxon>
        <taxon>Ktedonobacteraceae</taxon>
        <taxon>Ktedonospora</taxon>
    </lineage>
</organism>
<dbReference type="Pfam" id="PF08240">
    <property type="entry name" value="ADH_N"/>
    <property type="match status" value="1"/>
</dbReference>
<evidence type="ECO:0000313" key="8">
    <source>
        <dbReference type="EMBL" id="GHO45780.1"/>
    </source>
</evidence>
<accession>A0A8J3I2T5</accession>
<dbReference type="PANTHER" id="PTHR43350:SF19">
    <property type="entry name" value="D-GULOSIDE 3-DEHYDROGENASE"/>
    <property type="match status" value="1"/>
</dbReference>
<dbReference type="Gene3D" id="3.40.50.720">
    <property type="entry name" value="NAD(P)-binding Rossmann-like Domain"/>
    <property type="match status" value="1"/>
</dbReference>
<dbReference type="Proteomes" id="UP000612362">
    <property type="component" value="Unassembled WGS sequence"/>
</dbReference>
<evidence type="ECO:0000256" key="3">
    <source>
        <dbReference type="ARBA" id="ARBA00022723"/>
    </source>
</evidence>
<dbReference type="InterPro" id="IPR013154">
    <property type="entry name" value="ADH-like_N"/>
</dbReference>
<dbReference type="GO" id="GO:0016491">
    <property type="term" value="F:oxidoreductase activity"/>
    <property type="evidence" value="ECO:0007669"/>
    <property type="project" value="UniProtKB-KW"/>
</dbReference>
<dbReference type="RefSeq" id="WP_220195207.1">
    <property type="nucleotide sequence ID" value="NZ_BNJF01000002.1"/>
</dbReference>
<keyword evidence="9" id="KW-1185">Reference proteome</keyword>
<gene>
    <name evidence="8" type="ORF">KSX_39430</name>
</gene>
<name>A0A8J3I2T5_9CHLR</name>
<dbReference type="AlphaFoldDB" id="A0A8J3I2T5"/>
<dbReference type="PANTHER" id="PTHR43350">
    <property type="entry name" value="NAD-DEPENDENT ALCOHOL DEHYDROGENASE"/>
    <property type="match status" value="1"/>
</dbReference>
<dbReference type="SUPFAM" id="SSF51735">
    <property type="entry name" value="NAD(P)-binding Rossmann-fold domains"/>
    <property type="match status" value="1"/>
</dbReference>
<dbReference type="Pfam" id="PF00107">
    <property type="entry name" value="ADH_zinc_N"/>
    <property type="match status" value="1"/>
</dbReference>
<evidence type="ECO:0000259" key="6">
    <source>
        <dbReference type="Pfam" id="PF00107"/>
    </source>
</evidence>
<feature type="domain" description="Alcohol dehydrogenase-like C-terminal" evidence="6">
    <location>
        <begin position="153"/>
        <end position="266"/>
    </location>
</feature>
<feature type="domain" description="Alcohol dehydrogenase-like N-terminal" evidence="7">
    <location>
        <begin position="56"/>
        <end position="92"/>
    </location>
</feature>
<dbReference type="SUPFAM" id="SSF50129">
    <property type="entry name" value="GroES-like"/>
    <property type="match status" value="1"/>
</dbReference>
<comment type="caution">
    <text evidence="8">The sequence shown here is derived from an EMBL/GenBank/DDBJ whole genome shotgun (WGS) entry which is preliminary data.</text>
</comment>
<reference evidence="8" key="1">
    <citation type="submission" date="2020-10" db="EMBL/GenBank/DDBJ databases">
        <title>Taxonomic study of unclassified bacteria belonging to the class Ktedonobacteria.</title>
        <authorList>
            <person name="Yabe S."/>
            <person name="Wang C.M."/>
            <person name="Zheng Y."/>
            <person name="Sakai Y."/>
            <person name="Cavaletti L."/>
            <person name="Monciardini P."/>
            <person name="Donadio S."/>
        </authorList>
    </citation>
    <scope>NUCLEOTIDE SEQUENCE</scope>
    <source>
        <strain evidence="8">SOSP1-1</strain>
    </source>
</reference>
<dbReference type="InterPro" id="IPR013149">
    <property type="entry name" value="ADH-like_C"/>
</dbReference>
<dbReference type="InterPro" id="IPR011032">
    <property type="entry name" value="GroES-like_sf"/>
</dbReference>
<evidence type="ECO:0000256" key="1">
    <source>
        <dbReference type="ARBA" id="ARBA00001947"/>
    </source>
</evidence>
<dbReference type="InterPro" id="IPR036291">
    <property type="entry name" value="NAD(P)-bd_dom_sf"/>
</dbReference>
<keyword evidence="5" id="KW-0560">Oxidoreductase</keyword>
<evidence type="ECO:0000259" key="7">
    <source>
        <dbReference type="Pfam" id="PF08240"/>
    </source>
</evidence>
<dbReference type="CDD" id="cd08255">
    <property type="entry name" value="2-desacetyl-2-hydroxyethyl_bacteriochlorophyllide_like"/>
    <property type="match status" value="1"/>
</dbReference>
<evidence type="ECO:0000256" key="2">
    <source>
        <dbReference type="ARBA" id="ARBA00008072"/>
    </source>
</evidence>
<evidence type="ECO:0000256" key="4">
    <source>
        <dbReference type="ARBA" id="ARBA00022833"/>
    </source>
</evidence>
<dbReference type="Gene3D" id="3.90.180.10">
    <property type="entry name" value="Medium-chain alcohol dehydrogenases, catalytic domain"/>
    <property type="match status" value="2"/>
</dbReference>
<keyword evidence="3" id="KW-0479">Metal-binding</keyword>
<keyword evidence="4" id="KW-0862">Zinc</keyword>